<gene>
    <name evidence="23" type="ORF">NLU13_9263</name>
</gene>
<dbReference type="InterPro" id="IPR018303">
    <property type="entry name" value="ATPase_P-typ_P_site"/>
</dbReference>
<evidence type="ECO:0000256" key="12">
    <source>
        <dbReference type="ARBA" id="ARBA00022989"/>
    </source>
</evidence>
<feature type="domain" description="P-type ATPase A" evidence="20">
    <location>
        <begin position="252"/>
        <end position="369"/>
    </location>
</feature>
<keyword evidence="3" id="KW-0926">Vacuole</keyword>
<feature type="transmembrane region" description="Helical" evidence="18">
    <location>
        <begin position="183"/>
        <end position="200"/>
    </location>
</feature>
<dbReference type="GO" id="GO:0005524">
    <property type="term" value="F:ATP binding"/>
    <property type="evidence" value="ECO:0007669"/>
    <property type="project" value="UniProtKB-KW"/>
</dbReference>
<dbReference type="InterPro" id="IPR044492">
    <property type="entry name" value="P_typ_ATPase_HD_dom"/>
</dbReference>
<reference evidence="23" key="1">
    <citation type="submission" date="2022-10" db="EMBL/GenBank/DDBJ databases">
        <title>Determination and structural analysis of whole genome sequence of Sarocladium strictum F4-1.</title>
        <authorList>
            <person name="Hu L."/>
            <person name="Jiang Y."/>
        </authorList>
    </citation>
    <scope>NUCLEOTIDE SEQUENCE</scope>
    <source>
        <strain evidence="23">F4-1</strain>
    </source>
</reference>
<feature type="transmembrane region" description="Helical" evidence="18">
    <location>
        <begin position="952"/>
        <end position="974"/>
    </location>
</feature>
<dbReference type="Gene3D" id="1.20.1110.10">
    <property type="entry name" value="Calcium-transporting ATPase, transmembrane domain"/>
    <property type="match status" value="1"/>
</dbReference>
<dbReference type="GO" id="GO:0046872">
    <property type="term" value="F:metal ion binding"/>
    <property type="evidence" value="ECO:0007669"/>
    <property type="project" value="UniProtKB-KW"/>
</dbReference>
<dbReference type="Pfam" id="PF00690">
    <property type="entry name" value="Cation_ATPase_N"/>
    <property type="match status" value="1"/>
</dbReference>
<dbReference type="InterPro" id="IPR023298">
    <property type="entry name" value="ATPase_P-typ_TM_dom_sf"/>
</dbReference>
<comment type="catalytic activity">
    <reaction evidence="16 18">
        <text>Ca(2+)(in) + ATP + H2O = Ca(2+)(out) + ADP + phosphate + H(+)</text>
        <dbReference type="Rhea" id="RHEA:18105"/>
        <dbReference type="ChEBI" id="CHEBI:15377"/>
        <dbReference type="ChEBI" id="CHEBI:15378"/>
        <dbReference type="ChEBI" id="CHEBI:29108"/>
        <dbReference type="ChEBI" id="CHEBI:30616"/>
        <dbReference type="ChEBI" id="CHEBI:43474"/>
        <dbReference type="ChEBI" id="CHEBI:456216"/>
        <dbReference type="EC" id="7.2.2.10"/>
    </reaction>
</comment>
<evidence type="ECO:0000313" key="24">
    <source>
        <dbReference type="Proteomes" id="UP001175261"/>
    </source>
</evidence>
<evidence type="ECO:0000256" key="7">
    <source>
        <dbReference type="ARBA" id="ARBA00022741"/>
    </source>
</evidence>
<dbReference type="FunFam" id="1.20.1110.10:FF:000039">
    <property type="entry name" value="Calcium-transporting ATPase"/>
    <property type="match status" value="1"/>
</dbReference>
<dbReference type="InterPro" id="IPR008250">
    <property type="entry name" value="ATPase_P-typ_transduc_dom_A_sf"/>
</dbReference>
<evidence type="ECO:0000256" key="17">
    <source>
        <dbReference type="ARBA" id="ARBA00059328"/>
    </source>
</evidence>
<dbReference type="PRINTS" id="PR00119">
    <property type="entry name" value="CATATPASE"/>
</dbReference>
<dbReference type="SUPFAM" id="SSF81660">
    <property type="entry name" value="Metal cation-transporting ATPase, ATP-binding domain N"/>
    <property type="match status" value="1"/>
</dbReference>
<dbReference type="GO" id="GO:0005388">
    <property type="term" value="F:P-type calcium transporter activity"/>
    <property type="evidence" value="ECO:0007669"/>
    <property type="project" value="UniProtKB-EC"/>
</dbReference>
<keyword evidence="12 18" id="KW-1133">Transmembrane helix</keyword>
<evidence type="ECO:0000256" key="10">
    <source>
        <dbReference type="ARBA" id="ARBA00022842"/>
    </source>
</evidence>
<comment type="function">
    <text evidence="18">Catalyzes the hydrolysis of ATP coupled with the transport of calcium.</text>
</comment>
<keyword evidence="4 18" id="KW-0109">Calcium transport</keyword>
<evidence type="ECO:0000259" key="20">
    <source>
        <dbReference type="Pfam" id="PF00122"/>
    </source>
</evidence>
<evidence type="ECO:0000256" key="15">
    <source>
        <dbReference type="ARBA" id="ARBA00038148"/>
    </source>
</evidence>
<evidence type="ECO:0000256" key="11">
    <source>
        <dbReference type="ARBA" id="ARBA00022967"/>
    </source>
</evidence>
<dbReference type="EC" id="7.2.2.10" evidence="18"/>
<organism evidence="23 24">
    <name type="scientific">Sarocladium strictum</name>
    <name type="common">Black bundle disease fungus</name>
    <name type="synonym">Acremonium strictum</name>
    <dbReference type="NCBI Taxonomy" id="5046"/>
    <lineage>
        <taxon>Eukaryota</taxon>
        <taxon>Fungi</taxon>
        <taxon>Dikarya</taxon>
        <taxon>Ascomycota</taxon>
        <taxon>Pezizomycotina</taxon>
        <taxon>Sordariomycetes</taxon>
        <taxon>Hypocreomycetidae</taxon>
        <taxon>Hypocreales</taxon>
        <taxon>Sarocladiaceae</taxon>
        <taxon>Sarocladium</taxon>
    </lineage>
</organism>
<dbReference type="Pfam" id="PF00689">
    <property type="entry name" value="Cation_ATPase_C"/>
    <property type="match status" value="1"/>
</dbReference>
<comment type="caution">
    <text evidence="18">Lacks conserved residue(s) required for the propagation of feature annotation.</text>
</comment>
<keyword evidence="11" id="KW-1278">Translocase</keyword>
<evidence type="ECO:0000256" key="5">
    <source>
        <dbReference type="ARBA" id="ARBA00022692"/>
    </source>
</evidence>
<dbReference type="GO" id="GO:0005886">
    <property type="term" value="C:plasma membrane"/>
    <property type="evidence" value="ECO:0007669"/>
    <property type="project" value="TreeGrafter"/>
</dbReference>
<feature type="transmembrane region" description="Helical" evidence="18">
    <location>
        <begin position="389"/>
        <end position="407"/>
    </location>
</feature>
<evidence type="ECO:0000256" key="6">
    <source>
        <dbReference type="ARBA" id="ARBA00022723"/>
    </source>
</evidence>
<feature type="compositionally biased region" description="Polar residues" evidence="19">
    <location>
        <begin position="1159"/>
        <end position="1168"/>
    </location>
</feature>
<evidence type="ECO:0000256" key="13">
    <source>
        <dbReference type="ARBA" id="ARBA00023065"/>
    </source>
</evidence>
<comment type="subcellular location">
    <subcellularLocation>
        <location evidence="18">Membrane</location>
        <topology evidence="18">Multi-pass membrane protein</topology>
    </subcellularLocation>
    <subcellularLocation>
        <location evidence="1">Vacuole membrane</location>
        <topology evidence="1">Multi-pass membrane protein</topology>
    </subcellularLocation>
</comment>
<evidence type="ECO:0000256" key="16">
    <source>
        <dbReference type="ARBA" id="ARBA00048694"/>
    </source>
</evidence>
<keyword evidence="2 18" id="KW-0813">Transport</keyword>
<feature type="transmembrane region" description="Helical" evidence="18">
    <location>
        <begin position="1063"/>
        <end position="1081"/>
    </location>
</feature>
<feature type="region of interest" description="Disordered" evidence="19">
    <location>
        <begin position="1151"/>
        <end position="1176"/>
    </location>
</feature>
<dbReference type="Gene3D" id="2.70.150.10">
    <property type="entry name" value="Calcium-transporting ATPase, cytoplasmic transduction domain A"/>
    <property type="match status" value="1"/>
</dbReference>
<dbReference type="SUPFAM" id="SSF81653">
    <property type="entry name" value="Calcium ATPase, transduction domain A"/>
    <property type="match status" value="1"/>
</dbReference>
<dbReference type="Pfam" id="PF00122">
    <property type="entry name" value="E1-E2_ATPase"/>
    <property type="match status" value="1"/>
</dbReference>
<dbReference type="SFLD" id="SFLDF00027">
    <property type="entry name" value="p-type_atpase"/>
    <property type="match status" value="1"/>
</dbReference>
<feature type="transmembrane region" description="Helical" evidence="18">
    <location>
        <begin position="881"/>
        <end position="902"/>
    </location>
</feature>
<feature type="transmembrane region" description="Helical" evidence="18">
    <location>
        <begin position="220"/>
        <end position="240"/>
    </location>
</feature>
<dbReference type="PANTHER" id="PTHR24093:SF369">
    <property type="entry name" value="CALCIUM-TRANSPORTING ATPASE"/>
    <property type="match status" value="1"/>
</dbReference>
<dbReference type="NCBIfam" id="TIGR01494">
    <property type="entry name" value="ATPase_P-type"/>
    <property type="match status" value="2"/>
</dbReference>
<evidence type="ECO:0000256" key="9">
    <source>
        <dbReference type="ARBA" id="ARBA00022840"/>
    </source>
</evidence>
<name>A0AA39G9T6_SARSR</name>
<feature type="transmembrane region" description="Helical" evidence="18">
    <location>
        <begin position="914"/>
        <end position="931"/>
    </location>
</feature>
<dbReference type="CDD" id="cd02081">
    <property type="entry name" value="P-type_ATPase_Ca_PMCA-like"/>
    <property type="match status" value="1"/>
</dbReference>
<evidence type="ECO:0000256" key="4">
    <source>
        <dbReference type="ARBA" id="ARBA00022568"/>
    </source>
</evidence>
<keyword evidence="7 18" id="KW-0547">Nucleotide-binding</keyword>
<proteinExistence type="inferred from homology"/>
<dbReference type="PRINTS" id="PR00121">
    <property type="entry name" value="NAKATPASE"/>
</dbReference>
<protein>
    <recommendedName>
        <fullName evidence="18">Calcium-transporting ATPase</fullName>
        <ecNumber evidence="18">7.2.2.10</ecNumber>
    </recommendedName>
</protein>
<evidence type="ECO:0000313" key="23">
    <source>
        <dbReference type="EMBL" id="KAK0383350.1"/>
    </source>
</evidence>
<dbReference type="InterPro" id="IPR006408">
    <property type="entry name" value="P-type_ATPase_IIB"/>
</dbReference>
<feature type="region of interest" description="Disordered" evidence="19">
    <location>
        <begin position="1"/>
        <end position="48"/>
    </location>
</feature>
<dbReference type="FunFam" id="3.40.50.1000:FF:000018">
    <property type="entry name" value="Calcium-transporting ATPase"/>
    <property type="match status" value="1"/>
</dbReference>
<dbReference type="InterPro" id="IPR001757">
    <property type="entry name" value="P_typ_ATPase"/>
</dbReference>
<dbReference type="InterPro" id="IPR036412">
    <property type="entry name" value="HAD-like_sf"/>
</dbReference>
<dbReference type="PANTHER" id="PTHR24093">
    <property type="entry name" value="CATION TRANSPORTING ATPASE"/>
    <property type="match status" value="1"/>
</dbReference>
<dbReference type="AlphaFoldDB" id="A0AA39G9T6"/>
<feature type="domain" description="Cation-transporting P-type ATPase N-terminal" evidence="22">
    <location>
        <begin position="151"/>
        <end position="194"/>
    </location>
</feature>
<dbReference type="SFLD" id="SFLDG00002">
    <property type="entry name" value="C1.7:_P-type_atpase_like"/>
    <property type="match status" value="1"/>
</dbReference>
<evidence type="ECO:0000256" key="14">
    <source>
        <dbReference type="ARBA" id="ARBA00023136"/>
    </source>
</evidence>
<evidence type="ECO:0000259" key="21">
    <source>
        <dbReference type="Pfam" id="PF00689"/>
    </source>
</evidence>
<keyword evidence="6" id="KW-0479">Metal-binding</keyword>
<comment type="caution">
    <text evidence="23">The sequence shown here is derived from an EMBL/GenBank/DDBJ whole genome shotgun (WGS) entry which is preliminary data.</text>
</comment>
<keyword evidence="9 18" id="KW-0067">ATP-binding</keyword>
<keyword evidence="24" id="KW-1185">Reference proteome</keyword>
<dbReference type="NCBIfam" id="TIGR01517">
    <property type="entry name" value="ATPase-IIB_Ca"/>
    <property type="match status" value="1"/>
</dbReference>
<dbReference type="FunFam" id="2.70.150.10:FF:000028">
    <property type="entry name" value="Calcium-transporting ATPase"/>
    <property type="match status" value="1"/>
</dbReference>
<keyword evidence="13 18" id="KW-0406">Ion transport</keyword>
<dbReference type="FunFam" id="3.40.1110.10:FF:000031">
    <property type="entry name" value="Calcium-transporting ATPase"/>
    <property type="match status" value="1"/>
</dbReference>
<keyword evidence="14 18" id="KW-0472">Membrane</keyword>
<evidence type="ECO:0000256" key="19">
    <source>
        <dbReference type="SAM" id="MobiDB-lite"/>
    </source>
</evidence>
<dbReference type="InterPro" id="IPR004014">
    <property type="entry name" value="ATPase_P-typ_cation-transptr_N"/>
</dbReference>
<evidence type="ECO:0000256" key="1">
    <source>
        <dbReference type="ARBA" id="ARBA00004128"/>
    </source>
</evidence>
<dbReference type="SFLD" id="SFLDS00003">
    <property type="entry name" value="Haloacid_Dehalogenase"/>
    <property type="match status" value="1"/>
</dbReference>
<feature type="transmembrane region" description="Helical" evidence="18">
    <location>
        <begin position="1031"/>
        <end position="1051"/>
    </location>
</feature>
<dbReference type="Gene3D" id="3.40.50.1000">
    <property type="entry name" value="HAD superfamily/HAD-like"/>
    <property type="match status" value="1"/>
</dbReference>
<dbReference type="SUPFAM" id="SSF81665">
    <property type="entry name" value="Calcium ATPase, transmembrane domain M"/>
    <property type="match status" value="1"/>
</dbReference>
<comment type="similarity">
    <text evidence="15 18">Belongs to the cation transport ATPase (P-type) (TC 3.A.3) family.</text>
</comment>
<comment type="function">
    <text evidence="17">This magnesium-dependent enzyme catalyzes the hydrolysis of ATP coupled with the transport of calcium. Transports the calcium to the vacuole and participates in the control of the cytosolic free calcium.</text>
</comment>
<dbReference type="PROSITE" id="PS00154">
    <property type="entry name" value="ATPASE_E1_E2"/>
    <property type="match status" value="1"/>
</dbReference>
<sequence length="1176" mass="127794">MATPSTIKLQDPDATARDDAKAPIQDAKTEPFKPNLEDALTPDPGTEDMYRVENSKFAFSPGQLSKLLNPKSLNAFLALGGIDGLEKGLRTDRVSGLNSDEHELDGNVSFEDVAPKGTPKYGTAGDSIPESTAEAAVHIPPPSDPNPTGAFADRRRIFRDNKLPPKKEKTLLQIAWQTYNDKVLILLTIAAAISLALGLYQTFGVKHEDGEPSVEWVEGVAILVAICIVVIVGTVNDWHMQRQFTRLNKKSNDKTVKVIRLGKSQEISIFDIMVGDLMHLETGDVIPVDGIFIQGNAVKCDESSATGESDLLRKTPAAEVCEQLKSVEGDNIHKLDPFIISGSKVQEGNGTFIVTAVGVNSSYGRITMSLRTEQEDTPLQKKLNSLADWIAKLGSAAALLLFIVLFIKFCAQLPGSPDSPSEKGQRFMQIFIVSVTVVVVAVPEGLPLAVTLALSFATVKMLRDNNLVRVLKACETMGNATTVCSDKTGTLTQNKMTVVAMTLGKTSSFGGNEKPLNKTDQAVQPSSSIPNVSTAEFTKELSPEVQDLLIQSNVLNSTAFEGTQEGVNTFIGSKTEVALLTFCRDHLGAGAVQEIRSAGHVVQVIPFDSKYKFSAIAVKLANGKFRVYVKGASEILLAKCSQVLTKPSADGLASEALSDADKKMFMDTIGSYAGQTLRTIGSSYREFETWPPPGAESTENPGTADINAIHQDMTLVAIYGIKDPLRPSVIDAIKDCRHAGVVVRMVTGDNIQTGSAIAAECGIYTPETGGIAMEGPDFRRLPKAELEEKVQHLQVLARSSPEDKRILVRTLKDLGETVAVTGDGTNDAPALKMADIGFSMGIAGTEVAKEASSIILLDDNFASIVKGMMWGRSVNDSVKKFLQFQLTVNITAVVLTFVSAVASNDEESVLNAVQLLWVNLIMDTFAALALATDPPTRSVLDRKPDRKSAPLITVRMAKMILGQAVAQLAITFVLHFAGRDLLGYDHSPEDTKQLKTLVFNTFVWLQIFNELNNRRLDNKLNILEGLHRNYFFIVINLIMIGGQVMIIYVGGQAFKVAPLNAKEWGLSVGLGAISLPWGALIRLTPDSWLSGCLPWFMARIWAKKAVEEKSLDLNDEDNLRPPLRMMSSLRGPRVQQHIGFRARMHHIKEKTKEKMAASQEANLSQTSPEVKPLEKA</sequence>
<dbReference type="GO" id="GO:0005774">
    <property type="term" value="C:vacuolar membrane"/>
    <property type="evidence" value="ECO:0007669"/>
    <property type="project" value="UniProtKB-SubCell"/>
</dbReference>
<feature type="compositionally biased region" description="Basic and acidic residues" evidence="19">
    <location>
        <begin position="10"/>
        <end position="31"/>
    </location>
</feature>
<keyword evidence="8 18" id="KW-0106">Calcium</keyword>
<dbReference type="GO" id="GO:0016887">
    <property type="term" value="F:ATP hydrolysis activity"/>
    <property type="evidence" value="ECO:0007669"/>
    <property type="project" value="InterPro"/>
</dbReference>
<dbReference type="InterPro" id="IPR059000">
    <property type="entry name" value="ATPase_P-type_domA"/>
</dbReference>
<dbReference type="InterPro" id="IPR023299">
    <property type="entry name" value="ATPase_P-typ_cyto_dom_N"/>
</dbReference>
<feature type="domain" description="Cation-transporting P-type ATPase C-terminal" evidence="21">
    <location>
        <begin position="908"/>
        <end position="1083"/>
    </location>
</feature>
<dbReference type="GO" id="GO:0006874">
    <property type="term" value="P:intracellular calcium ion homeostasis"/>
    <property type="evidence" value="ECO:0007669"/>
    <property type="project" value="TreeGrafter"/>
</dbReference>
<dbReference type="Pfam" id="PF13246">
    <property type="entry name" value="Cation_ATPase"/>
    <property type="match status" value="1"/>
</dbReference>
<dbReference type="EMBL" id="JAPDFR010000009">
    <property type="protein sequence ID" value="KAK0383350.1"/>
    <property type="molecule type" value="Genomic_DNA"/>
</dbReference>
<dbReference type="InterPro" id="IPR023214">
    <property type="entry name" value="HAD_sf"/>
</dbReference>
<keyword evidence="5 18" id="KW-0812">Transmembrane</keyword>
<evidence type="ECO:0000256" key="8">
    <source>
        <dbReference type="ARBA" id="ARBA00022837"/>
    </source>
</evidence>
<feature type="transmembrane region" description="Helical" evidence="18">
    <location>
        <begin position="427"/>
        <end position="454"/>
    </location>
</feature>
<evidence type="ECO:0000256" key="2">
    <source>
        <dbReference type="ARBA" id="ARBA00022448"/>
    </source>
</evidence>
<dbReference type="Gene3D" id="3.40.1110.10">
    <property type="entry name" value="Calcium-transporting ATPase, cytoplasmic domain N"/>
    <property type="match status" value="1"/>
</dbReference>
<evidence type="ECO:0000256" key="3">
    <source>
        <dbReference type="ARBA" id="ARBA00022554"/>
    </source>
</evidence>
<evidence type="ECO:0000259" key="22">
    <source>
        <dbReference type="Pfam" id="PF00690"/>
    </source>
</evidence>
<dbReference type="InterPro" id="IPR006068">
    <property type="entry name" value="ATPase_P-typ_cation-transptr_C"/>
</dbReference>
<dbReference type="Proteomes" id="UP001175261">
    <property type="component" value="Unassembled WGS sequence"/>
</dbReference>
<keyword evidence="10" id="KW-0460">Magnesium</keyword>
<accession>A0AA39G9T6</accession>
<dbReference type="SUPFAM" id="SSF56784">
    <property type="entry name" value="HAD-like"/>
    <property type="match status" value="1"/>
</dbReference>
<evidence type="ECO:0000256" key="18">
    <source>
        <dbReference type="RuleBase" id="RU361146"/>
    </source>
</evidence>